<protein>
    <recommendedName>
        <fullName evidence="3">DNA-binding protein</fullName>
    </recommendedName>
</protein>
<comment type="caution">
    <text evidence="1">The sequence shown here is derived from an EMBL/GenBank/DDBJ whole genome shotgun (WGS) entry which is preliminary data.</text>
</comment>
<sequence length="224" mass="23484">MEKGYCNMQLHIDTGNSVLRCAGKVFDPWALCWEAQDDEVAGSVVISEVNLQAVTPQEAVRWLFQNQKVRQVPVAVIGAKIASDAECADAEALGKGLAEIGYTLLTGGRTGVMEAASRGAYEAGGMVLGLLPGDEFETANPYVTIPLATGIGPTRNSVIARSARLLIAVGGGYGTITEMAYGLHYDRPVFALPSAPVVPGVVRCEDVDSVLSKIASAFLGLGVN</sequence>
<reference evidence="1 2" key="1">
    <citation type="submission" date="2013-07" db="EMBL/GenBank/DDBJ databases">
        <title>Thalassospira permensis NBRC 106175 Genome Sequencing.</title>
        <authorList>
            <person name="Lai Q."/>
            <person name="Shao Z."/>
        </authorList>
    </citation>
    <scope>NUCLEOTIDE SEQUENCE [LARGE SCALE GENOMIC DNA]</scope>
    <source>
        <strain evidence="1 2">NBRC 106175</strain>
    </source>
</reference>
<dbReference type="Gene3D" id="3.40.50.450">
    <property type="match status" value="1"/>
</dbReference>
<dbReference type="InterPro" id="IPR005268">
    <property type="entry name" value="CHP00725"/>
</dbReference>
<proteinExistence type="predicted"/>
<evidence type="ECO:0000313" key="1">
    <source>
        <dbReference type="EMBL" id="KEO58090.1"/>
    </source>
</evidence>
<evidence type="ECO:0008006" key="3">
    <source>
        <dbReference type="Google" id="ProtNLM"/>
    </source>
</evidence>
<dbReference type="Pfam" id="PF18306">
    <property type="entry name" value="LDcluster4"/>
    <property type="match status" value="1"/>
</dbReference>
<keyword evidence="2" id="KW-1185">Reference proteome</keyword>
<dbReference type="InterPro" id="IPR041164">
    <property type="entry name" value="LDcluster4"/>
</dbReference>
<dbReference type="SUPFAM" id="SSF102405">
    <property type="entry name" value="MCP/YpsA-like"/>
    <property type="match status" value="1"/>
</dbReference>
<dbReference type="InterPro" id="IPR052341">
    <property type="entry name" value="LOG_family_nucleotidases"/>
</dbReference>
<name>A0ABR4TTA2_9PROT</name>
<dbReference type="Proteomes" id="UP000027463">
    <property type="component" value="Unassembled WGS sequence"/>
</dbReference>
<dbReference type="EMBL" id="AUNC01000010">
    <property type="protein sequence ID" value="KEO58090.1"/>
    <property type="molecule type" value="Genomic_DNA"/>
</dbReference>
<evidence type="ECO:0000313" key="2">
    <source>
        <dbReference type="Proteomes" id="UP000027463"/>
    </source>
</evidence>
<gene>
    <name evidence="1" type="ORF">SMB34_15440</name>
</gene>
<dbReference type="PANTHER" id="PTHR43393:SF3">
    <property type="entry name" value="LYSINE DECARBOXYLASE-LIKE PROTEIN"/>
    <property type="match status" value="1"/>
</dbReference>
<organism evidence="1 2">
    <name type="scientific">Thalassospira permensis NBRC 106175</name>
    <dbReference type="NCBI Taxonomy" id="1353532"/>
    <lineage>
        <taxon>Bacteria</taxon>
        <taxon>Pseudomonadati</taxon>
        <taxon>Pseudomonadota</taxon>
        <taxon>Alphaproteobacteria</taxon>
        <taxon>Rhodospirillales</taxon>
        <taxon>Thalassospiraceae</taxon>
        <taxon>Thalassospira</taxon>
    </lineage>
</organism>
<accession>A0ABR4TTA2</accession>
<dbReference type="PANTHER" id="PTHR43393">
    <property type="entry name" value="CYTOKININ RIBOSIDE 5'-MONOPHOSPHATE PHOSPHORIBOHYDROLASE"/>
    <property type="match status" value="1"/>
</dbReference>
<dbReference type="NCBIfam" id="TIGR00725">
    <property type="entry name" value="TIGR00725 family protein"/>
    <property type="match status" value="1"/>
</dbReference>